<evidence type="ECO:0000313" key="4">
    <source>
        <dbReference type="Proteomes" id="UP000800235"/>
    </source>
</evidence>
<dbReference type="PANTHER" id="PTHR36205">
    <property type="entry name" value="CHROMOSOME 19, WHOLE GENOME SHOTGUN SEQUENCE"/>
    <property type="match status" value="1"/>
</dbReference>
<feature type="non-terminal residue" evidence="3">
    <location>
        <position position="1"/>
    </location>
</feature>
<name>A0A9P4NSZ4_9PEZI</name>
<dbReference type="Proteomes" id="UP000800235">
    <property type="component" value="Unassembled WGS sequence"/>
</dbReference>
<feature type="compositionally biased region" description="Basic and acidic residues" evidence="1">
    <location>
        <begin position="602"/>
        <end position="613"/>
    </location>
</feature>
<organism evidence="3 4">
    <name type="scientific">Tothia fuscella</name>
    <dbReference type="NCBI Taxonomy" id="1048955"/>
    <lineage>
        <taxon>Eukaryota</taxon>
        <taxon>Fungi</taxon>
        <taxon>Dikarya</taxon>
        <taxon>Ascomycota</taxon>
        <taxon>Pezizomycotina</taxon>
        <taxon>Dothideomycetes</taxon>
        <taxon>Pleosporomycetidae</taxon>
        <taxon>Venturiales</taxon>
        <taxon>Cylindrosympodiaceae</taxon>
        <taxon>Tothia</taxon>
    </lineage>
</organism>
<comment type="caution">
    <text evidence="3">The sequence shown here is derived from an EMBL/GenBank/DDBJ whole genome shotgun (WGS) entry which is preliminary data.</text>
</comment>
<evidence type="ECO:0000256" key="2">
    <source>
        <dbReference type="SAM" id="Phobius"/>
    </source>
</evidence>
<keyword evidence="4" id="KW-1185">Reference proteome</keyword>
<proteinExistence type="predicted"/>
<protein>
    <submittedName>
        <fullName evidence="3">Uncharacterized protein</fullName>
    </submittedName>
</protein>
<feature type="compositionally biased region" description="Basic and acidic residues" evidence="1">
    <location>
        <begin position="569"/>
        <end position="582"/>
    </location>
</feature>
<feature type="region of interest" description="Disordered" evidence="1">
    <location>
        <begin position="562"/>
        <end position="613"/>
    </location>
</feature>
<feature type="transmembrane region" description="Helical" evidence="2">
    <location>
        <begin position="81"/>
        <end position="102"/>
    </location>
</feature>
<dbReference type="EMBL" id="MU007037">
    <property type="protein sequence ID" value="KAF2430676.1"/>
    <property type="molecule type" value="Genomic_DNA"/>
</dbReference>
<gene>
    <name evidence="3" type="ORF">EJ08DRAFT_573138</name>
</gene>
<sequence length="804" mass="92402">DNSDNGYDIEKRLSSSDSDYLHSPNSNSTASSRITSQSYEPMLRRPSSSSPSRKAKLQFYGQSRPSWLRCSPLSPRSSSRVFSLALFTFIVLFVFSLTRSHWASIRSVESGRFKFRTPPPPWEKFPFLKRYHGGIRTLVPKSSNTPEYPTKEDDEFIANVVDGEKGKLRKRIPPGDTFDPYPRYTSGEVEDYLLVEECFLDEEKTISVPPLRAFHGVPEGMPEPVMGSFSLLGLRDDVCFERFGRLGPYGYGYSKKMGGSGAGMEGDRENAELVWENVDYVDYNTVRWGEATQRCEEANRHRFVRKPKHRNHFYQTMAVGSTEDEPPGYQNGEIKSEVTDLKAEWSNENNTMSVPESASKKLLPRTAVIIRTWHDYKYDEEDLFYLRSLITELSLNSGGEYTIHFLIHVKDNNLQIWADDATYNRVLKQSLPEEFHGMGTLWSERQMELIYGGLAESNYRNLKVHGVYRSTFQPVTYFALQHPEYTFFWQLEVDARYTGHWYHLLSKSSQWAKAQPRKGLWERNSRFYIPSEHGSWEDFSHMVRVQTEHGTASKSNLYASLAKNPNVPDKVKDSMKPERPEKPIWGPEPSLDDPLDVNNDVHPPHSEKEDKHEWGVDEEADLILFNPIFDPDSTNWILAEDVTGYNTTRGLPPRRVAINTFGRYSRKLLLQMHKDTTFARKSMFSEMWPASCALHHGFKAVYTPHPVFIDRRWPTPYLASIFNGGRNGAAGGSRLSVFSDERQHNFRGTTWYYDAGFAPNLWKRWLGLKVDGDGGERSEIDGEGRMCLPGMLLHPVKEVELVVE</sequence>
<keyword evidence="2" id="KW-0472">Membrane</keyword>
<evidence type="ECO:0000313" key="3">
    <source>
        <dbReference type="EMBL" id="KAF2430676.1"/>
    </source>
</evidence>
<evidence type="ECO:0000256" key="1">
    <source>
        <dbReference type="SAM" id="MobiDB-lite"/>
    </source>
</evidence>
<dbReference type="Pfam" id="PF11885">
    <property type="entry name" value="DUF3405"/>
    <property type="match status" value="1"/>
</dbReference>
<feature type="compositionally biased region" description="Polar residues" evidence="1">
    <location>
        <begin position="15"/>
        <end position="39"/>
    </location>
</feature>
<dbReference type="OrthoDB" id="3353407at2759"/>
<feature type="non-terminal residue" evidence="3">
    <location>
        <position position="804"/>
    </location>
</feature>
<keyword evidence="2" id="KW-0812">Transmembrane</keyword>
<accession>A0A9P4NSZ4</accession>
<dbReference type="PANTHER" id="PTHR36205:SF1">
    <property type="entry name" value="MAJOR FACILITATOR SUPERFAMILY TRANSPORTER"/>
    <property type="match status" value="1"/>
</dbReference>
<feature type="region of interest" description="Disordered" evidence="1">
    <location>
        <begin position="1"/>
        <end position="55"/>
    </location>
</feature>
<dbReference type="AlphaFoldDB" id="A0A9P4NSZ4"/>
<dbReference type="InterPro" id="IPR021822">
    <property type="entry name" value="DUF3405"/>
</dbReference>
<reference evidence="3" key="1">
    <citation type="journal article" date="2020" name="Stud. Mycol.">
        <title>101 Dothideomycetes genomes: a test case for predicting lifestyles and emergence of pathogens.</title>
        <authorList>
            <person name="Haridas S."/>
            <person name="Albert R."/>
            <person name="Binder M."/>
            <person name="Bloem J."/>
            <person name="Labutti K."/>
            <person name="Salamov A."/>
            <person name="Andreopoulos B."/>
            <person name="Baker S."/>
            <person name="Barry K."/>
            <person name="Bills G."/>
            <person name="Bluhm B."/>
            <person name="Cannon C."/>
            <person name="Castanera R."/>
            <person name="Culley D."/>
            <person name="Daum C."/>
            <person name="Ezra D."/>
            <person name="Gonzalez J."/>
            <person name="Henrissat B."/>
            <person name="Kuo A."/>
            <person name="Liang C."/>
            <person name="Lipzen A."/>
            <person name="Lutzoni F."/>
            <person name="Magnuson J."/>
            <person name="Mondo S."/>
            <person name="Nolan M."/>
            <person name="Ohm R."/>
            <person name="Pangilinan J."/>
            <person name="Park H.-J."/>
            <person name="Ramirez L."/>
            <person name="Alfaro M."/>
            <person name="Sun H."/>
            <person name="Tritt A."/>
            <person name="Yoshinaga Y."/>
            <person name="Zwiers L.-H."/>
            <person name="Turgeon B."/>
            <person name="Goodwin S."/>
            <person name="Spatafora J."/>
            <person name="Crous P."/>
            <person name="Grigoriev I."/>
        </authorList>
    </citation>
    <scope>NUCLEOTIDE SEQUENCE</scope>
    <source>
        <strain evidence="3">CBS 130266</strain>
    </source>
</reference>
<keyword evidence="2" id="KW-1133">Transmembrane helix</keyword>